<comment type="caution">
    <text evidence="2">The sequence shown here is derived from an EMBL/GenBank/DDBJ whole genome shotgun (WGS) entry which is preliminary data.</text>
</comment>
<evidence type="ECO:0000313" key="2">
    <source>
        <dbReference type="EMBL" id="MBP1045617.1"/>
    </source>
</evidence>
<dbReference type="EMBL" id="JAEDXU010000002">
    <property type="protein sequence ID" value="MBP1045617.1"/>
    <property type="molecule type" value="Genomic_DNA"/>
</dbReference>
<comment type="similarity">
    <text evidence="1">Belongs to the UPF0340 family.</text>
</comment>
<dbReference type="InterPro" id="IPR028345">
    <property type="entry name" value="Antibiotic_NAT-like"/>
</dbReference>
<sequence>MEMEIRTYKQQLITGLTSYFQQSELREGSVFVLGCSTSEIVGERIGSHSTLAVGELVVAELLEMLNNRALFLAVQGCEHINRALVIEREAAVAYGFEIVTVIPSLQAGGAAATAAYRLFRDPVVVEHIVAAGGIDIGDTSIGMHVKHVQIPVRTTVKEIGAAHTTYLKSRPKLIGGPRAVYES</sequence>
<dbReference type="InterPro" id="IPR006340">
    <property type="entry name" value="DUF436"/>
</dbReference>
<dbReference type="Pfam" id="PF04260">
    <property type="entry name" value="DUF436"/>
    <property type="match status" value="1"/>
</dbReference>
<dbReference type="RefSeq" id="WP_209556407.1">
    <property type="nucleotide sequence ID" value="NZ_JAEDXU010000002.1"/>
</dbReference>
<dbReference type="SUPFAM" id="SSF110710">
    <property type="entry name" value="TTHA0583/YokD-like"/>
    <property type="match status" value="1"/>
</dbReference>
<accession>A0ABS4CGD3</accession>
<dbReference type="Proteomes" id="UP000673375">
    <property type="component" value="Unassembled WGS sequence"/>
</dbReference>
<reference evidence="2 3" key="1">
    <citation type="submission" date="2020-12" db="EMBL/GenBank/DDBJ databases">
        <title>Vagococcus allomyrinae sp. nov. and Enterococcus lavae sp. nov., isolated from the larvae of Allomyrina dichotoma.</title>
        <authorList>
            <person name="Lee S.D."/>
        </authorList>
    </citation>
    <scope>NUCLEOTIDE SEQUENCE [LARGE SCALE GENOMIC DNA]</scope>
    <source>
        <strain evidence="2 3">BWM-S5</strain>
    </source>
</reference>
<proteinExistence type="inferred from homology"/>
<organism evidence="2 3">
    <name type="scientific">Enterococcus larvae</name>
    <dbReference type="NCBI Taxonomy" id="2794352"/>
    <lineage>
        <taxon>Bacteria</taxon>
        <taxon>Bacillati</taxon>
        <taxon>Bacillota</taxon>
        <taxon>Bacilli</taxon>
        <taxon>Lactobacillales</taxon>
        <taxon>Enterococcaceae</taxon>
        <taxon>Enterococcus</taxon>
    </lineage>
</organism>
<keyword evidence="3" id="KW-1185">Reference proteome</keyword>
<evidence type="ECO:0000256" key="1">
    <source>
        <dbReference type="HAMAP-Rule" id="MF_00800"/>
    </source>
</evidence>
<dbReference type="HAMAP" id="MF_00800">
    <property type="entry name" value="UPF0340"/>
    <property type="match status" value="1"/>
</dbReference>
<dbReference type="NCBIfam" id="TIGR01440">
    <property type="entry name" value="TIGR01440 family protein"/>
    <property type="match status" value="1"/>
</dbReference>
<name>A0ABS4CGD3_9ENTE</name>
<evidence type="ECO:0000313" key="3">
    <source>
        <dbReference type="Proteomes" id="UP000673375"/>
    </source>
</evidence>
<protein>
    <recommendedName>
        <fullName evidence="1">UPF0340 protein I6N96_04955</fullName>
    </recommendedName>
</protein>
<dbReference type="Gene3D" id="3.40.50.10360">
    <property type="entry name" value="Hypothetical protein TT1679"/>
    <property type="match status" value="1"/>
</dbReference>
<gene>
    <name evidence="2" type="ORF">I6N96_04955</name>
</gene>
<dbReference type="PIRSF" id="PIRSF007510">
    <property type="entry name" value="UCP007510"/>
    <property type="match status" value="1"/>
</dbReference>